<feature type="domain" description="Tetratricopeptide repeat protein 5 OB fold" evidence="1">
    <location>
        <begin position="366"/>
        <end position="484"/>
    </location>
</feature>
<evidence type="ECO:0000259" key="1">
    <source>
        <dbReference type="Pfam" id="PF16669"/>
    </source>
</evidence>
<dbReference type="Pfam" id="PF16669">
    <property type="entry name" value="TTC5_OB"/>
    <property type="match status" value="1"/>
</dbReference>
<organism evidence="2">
    <name type="scientific">Timema monikensis</name>
    <dbReference type="NCBI Taxonomy" id="170555"/>
    <lineage>
        <taxon>Eukaryota</taxon>
        <taxon>Metazoa</taxon>
        <taxon>Ecdysozoa</taxon>
        <taxon>Arthropoda</taxon>
        <taxon>Hexapoda</taxon>
        <taxon>Insecta</taxon>
        <taxon>Pterygota</taxon>
        <taxon>Neoptera</taxon>
        <taxon>Polyneoptera</taxon>
        <taxon>Phasmatodea</taxon>
        <taxon>Timematodea</taxon>
        <taxon>Timematoidea</taxon>
        <taxon>Timematidae</taxon>
        <taxon>Timema</taxon>
    </lineage>
</organism>
<dbReference type="AlphaFoldDB" id="A0A7R9EBN2"/>
<sequence>MSTEPNATSSSDIETKEQNEIDILTAHNHIWGKTQRASPVRLVACLMLHEKENAQQVSRVMYYYLKGKALNVGPQHSPQAEAALSKAVKLDPTLVEAWNELGDCYWKRDEIKEAKNCFMGALGHCKNKVSLRNLSMLLRQETVKSSEERVKNIEQGVSFAKEAVQLDTNDGISWSVLGNAYLSSFFMIGQDPKTLRLCMSAYLQAEKDSSAQREPDLHYNKAIVNLRAPVTPDSHREIAPHDPKYGSHKNQLTLVLSTSTTNARLAKPGDKVPKERDLLEALKFEEEYLKALESFSRAQSLDPTWPPPQQKQAELLKYLDNVQDLVRNKGKLKVKKLQQMIQSLDVKQLGPYQGGRYTSAGSSIALTLVPIAGLQPGTNSEKVVLGKVVCSVQDEDSVPFLKDSCYSTFCMLDKAETCVAVTVYNLAQGKGVIIGDTVAIPEPYLSQVRFKYKDKEYQMDCIRVESPLVLVVNGKKQGMDKLANICLSSIKRSH</sequence>
<gene>
    <name evidence="2" type="ORF">TMSB3V08_LOCUS7711</name>
</gene>
<accession>A0A7R9EBN2</accession>
<dbReference type="Pfam" id="PF13181">
    <property type="entry name" value="TPR_8"/>
    <property type="match status" value="1"/>
</dbReference>
<evidence type="ECO:0000313" key="2">
    <source>
        <dbReference type="EMBL" id="CAD7430966.1"/>
    </source>
</evidence>
<dbReference type="InterPro" id="IPR011990">
    <property type="entry name" value="TPR-like_helical_dom_sf"/>
</dbReference>
<protein>
    <recommendedName>
        <fullName evidence="1">Tetratricopeptide repeat protein 5 OB fold domain-containing protein</fullName>
    </recommendedName>
</protein>
<dbReference type="InterPro" id="IPR038645">
    <property type="entry name" value="TTC5_OB_sf"/>
</dbReference>
<dbReference type="Gene3D" id="1.25.40.10">
    <property type="entry name" value="Tetratricopeptide repeat domain"/>
    <property type="match status" value="2"/>
</dbReference>
<dbReference type="Gene3D" id="2.40.50.550">
    <property type="match status" value="1"/>
</dbReference>
<dbReference type="SUPFAM" id="SSF48452">
    <property type="entry name" value="TPR-like"/>
    <property type="match status" value="1"/>
</dbReference>
<dbReference type="InterPro" id="IPR032076">
    <property type="entry name" value="TTC5_OB"/>
</dbReference>
<reference evidence="2" key="1">
    <citation type="submission" date="2020-11" db="EMBL/GenBank/DDBJ databases">
        <authorList>
            <person name="Tran Van P."/>
        </authorList>
    </citation>
    <scope>NUCLEOTIDE SEQUENCE</scope>
</reference>
<dbReference type="EMBL" id="OB794725">
    <property type="protein sequence ID" value="CAD7430966.1"/>
    <property type="molecule type" value="Genomic_DNA"/>
</dbReference>
<proteinExistence type="predicted"/>
<dbReference type="InterPro" id="IPR019734">
    <property type="entry name" value="TPR_rpt"/>
</dbReference>
<name>A0A7R9EBN2_9NEOP</name>